<gene>
    <name evidence="8" type="primary">rpsC</name>
    <name evidence="11" type="ORF">A2831_03210</name>
</gene>
<dbReference type="PANTHER" id="PTHR11760:SF19">
    <property type="entry name" value="SMALL RIBOSOMAL SUBUNIT PROTEIN US3C"/>
    <property type="match status" value="1"/>
</dbReference>
<dbReference type="CDD" id="cd02412">
    <property type="entry name" value="KH-II_30S_S3"/>
    <property type="match status" value="1"/>
</dbReference>
<dbReference type="EMBL" id="MGJI01000029">
    <property type="protein sequence ID" value="OGN03894.1"/>
    <property type="molecule type" value="Genomic_DNA"/>
</dbReference>
<dbReference type="InterPro" id="IPR036419">
    <property type="entry name" value="Ribosomal_S3_C_sf"/>
</dbReference>
<comment type="similarity">
    <text evidence="1 8 9">Belongs to the universal ribosomal protein uS3 family.</text>
</comment>
<dbReference type="InterPro" id="IPR004044">
    <property type="entry name" value="KH_dom_type_2"/>
</dbReference>
<evidence type="ECO:0000256" key="3">
    <source>
        <dbReference type="ARBA" id="ARBA00022884"/>
    </source>
</evidence>
<keyword evidence="3 8" id="KW-0694">RNA-binding</keyword>
<keyword evidence="5 8" id="KW-0687">Ribonucleoprotein</keyword>
<protein>
    <recommendedName>
        <fullName evidence="7 8">Small ribosomal subunit protein uS3</fullName>
    </recommendedName>
</protein>
<evidence type="ECO:0000256" key="6">
    <source>
        <dbReference type="ARBA" id="ARBA00024998"/>
    </source>
</evidence>
<accession>A0A1F8ESN7</accession>
<dbReference type="STRING" id="1802668.A2831_03210"/>
<dbReference type="FunFam" id="3.30.300.20:FF:000001">
    <property type="entry name" value="30S ribosomal protein S3"/>
    <property type="match status" value="1"/>
</dbReference>
<dbReference type="GO" id="GO:0003735">
    <property type="term" value="F:structural constituent of ribosome"/>
    <property type="evidence" value="ECO:0007669"/>
    <property type="project" value="InterPro"/>
</dbReference>
<dbReference type="InterPro" id="IPR009019">
    <property type="entry name" value="KH_sf_prok-type"/>
</dbReference>
<sequence length="210" mass="23877">MGQKISPKSMRISINKDWQSRWFSVKKYPEFLKEDVAIRAFFSKKLKNMSVDRVEIERSPDVLAIAIYTARPGLIIGRGGTGIEDLKLELIKIVKRKTAIRLDIQEFKNPETSATIVAEQIAEQIEKRLPYRRLLKQSLAKIMSNRDVKGAKVTFGGRLDGNDIARTEHLEQGSLPLQTLRAEIDYAKATAHTTYGTVGIKVWIYKGLKF</sequence>
<organism evidence="11 12">
    <name type="scientific">Candidatus Yanofskybacteria bacterium RIFCSPHIGHO2_01_FULL_44_17</name>
    <dbReference type="NCBI Taxonomy" id="1802668"/>
    <lineage>
        <taxon>Bacteria</taxon>
        <taxon>Candidatus Yanofskyibacteriota</taxon>
    </lineage>
</organism>
<keyword evidence="4 8" id="KW-0689">Ribosomal protein</keyword>
<dbReference type="SMART" id="SM00322">
    <property type="entry name" value="KH"/>
    <property type="match status" value="1"/>
</dbReference>
<dbReference type="Pfam" id="PF00189">
    <property type="entry name" value="Ribosomal_S3_C"/>
    <property type="match status" value="1"/>
</dbReference>
<comment type="function">
    <text evidence="6 8">Binds the lower part of the 30S subunit head. Binds mRNA in the 70S ribosome, positioning it for translation.</text>
</comment>
<comment type="subunit">
    <text evidence="8">Part of the 30S ribosomal subunit. Forms a tight complex with proteins S10 and S14.</text>
</comment>
<comment type="caution">
    <text evidence="11">The sequence shown here is derived from an EMBL/GenBank/DDBJ whole genome shotgun (WGS) entry which is preliminary data.</text>
</comment>
<dbReference type="PROSITE" id="PS00548">
    <property type="entry name" value="RIBOSOMAL_S3"/>
    <property type="match status" value="1"/>
</dbReference>
<evidence type="ECO:0000256" key="1">
    <source>
        <dbReference type="ARBA" id="ARBA00010761"/>
    </source>
</evidence>
<dbReference type="GO" id="GO:0019843">
    <property type="term" value="F:rRNA binding"/>
    <property type="evidence" value="ECO:0007669"/>
    <property type="project" value="UniProtKB-UniRule"/>
</dbReference>
<dbReference type="InterPro" id="IPR018280">
    <property type="entry name" value="Ribosomal_uS3_CS"/>
</dbReference>
<dbReference type="Gene3D" id="3.30.1140.32">
    <property type="entry name" value="Ribosomal protein S3, C-terminal domain"/>
    <property type="match status" value="1"/>
</dbReference>
<feature type="domain" description="KH type-2" evidence="10">
    <location>
        <begin position="38"/>
        <end position="108"/>
    </location>
</feature>
<dbReference type="AlphaFoldDB" id="A0A1F8ESN7"/>
<keyword evidence="2 8" id="KW-0699">rRNA-binding</keyword>
<evidence type="ECO:0000256" key="8">
    <source>
        <dbReference type="HAMAP-Rule" id="MF_01309"/>
    </source>
</evidence>
<evidence type="ECO:0000313" key="11">
    <source>
        <dbReference type="EMBL" id="OGN03894.1"/>
    </source>
</evidence>
<name>A0A1F8ESN7_9BACT</name>
<dbReference type="HAMAP" id="MF_01309_B">
    <property type="entry name" value="Ribosomal_uS3_B"/>
    <property type="match status" value="1"/>
</dbReference>
<dbReference type="SUPFAM" id="SSF54821">
    <property type="entry name" value="Ribosomal protein S3 C-terminal domain"/>
    <property type="match status" value="1"/>
</dbReference>
<dbReference type="InterPro" id="IPR004087">
    <property type="entry name" value="KH_dom"/>
</dbReference>
<dbReference type="Gene3D" id="3.30.300.20">
    <property type="match status" value="1"/>
</dbReference>
<dbReference type="NCBIfam" id="TIGR01009">
    <property type="entry name" value="rpsC_bact"/>
    <property type="match status" value="1"/>
</dbReference>
<dbReference type="InterPro" id="IPR015946">
    <property type="entry name" value="KH_dom-like_a/b"/>
</dbReference>
<dbReference type="GO" id="GO:0006412">
    <property type="term" value="P:translation"/>
    <property type="evidence" value="ECO:0007669"/>
    <property type="project" value="UniProtKB-UniRule"/>
</dbReference>
<evidence type="ECO:0000313" key="12">
    <source>
        <dbReference type="Proteomes" id="UP000177507"/>
    </source>
</evidence>
<evidence type="ECO:0000256" key="7">
    <source>
        <dbReference type="ARBA" id="ARBA00035257"/>
    </source>
</evidence>
<dbReference type="PANTHER" id="PTHR11760">
    <property type="entry name" value="30S/40S RIBOSOMAL PROTEIN S3"/>
    <property type="match status" value="1"/>
</dbReference>
<evidence type="ECO:0000256" key="9">
    <source>
        <dbReference type="RuleBase" id="RU003624"/>
    </source>
</evidence>
<dbReference type="PROSITE" id="PS50823">
    <property type="entry name" value="KH_TYPE_2"/>
    <property type="match status" value="1"/>
</dbReference>
<evidence type="ECO:0000256" key="2">
    <source>
        <dbReference type="ARBA" id="ARBA00022730"/>
    </source>
</evidence>
<reference evidence="11 12" key="1">
    <citation type="journal article" date="2016" name="Nat. Commun.">
        <title>Thousands of microbial genomes shed light on interconnected biogeochemical processes in an aquifer system.</title>
        <authorList>
            <person name="Anantharaman K."/>
            <person name="Brown C.T."/>
            <person name="Hug L.A."/>
            <person name="Sharon I."/>
            <person name="Castelle C.J."/>
            <person name="Probst A.J."/>
            <person name="Thomas B.C."/>
            <person name="Singh A."/>
            <person name="Wilkins M.J."/>
            <person name="Karaoz U."/>
            <person name="Brodie E.L."/>
            <person name="Williams K.H."/>
            <person name="Hubbard S.S."/>
            <person name="Banfield J.F."/>
        </authorList>
    </citation>
    <scope>NUCLEOTIDE SEQUENCE [LARGE SCALE GENOMIC DNA]</scope>
</reference>
<dbReference type="InterPro" id="IPR005704">
    <property type="entry name" value="Ribosomal_uS3_bac-typ"/>
</dbReference>
<dbReference type="Proteomes" id="UP000177507">
    <property type="component" value="Unassembled WGS sequence"/>
</dbReference>
<dbReference type="InterPro" id="IPR001351">
    <property type="entry name" value="Ribosomal_uS3_C"/>
</dbReference>
<evidence type="ECO:0000259" key="10">
    <source>
        <dbReference type="PROSITE" id="PS50823"/>
    </source>
</evidence>
<dbReference type="InterPro" id="IPR057258">
    <property type="entry name" value="Ribosomal_uS3"/>
</dbReference>
<dbReference type="Pfam" id="PF07650">
    <property type="entry name" value="KH_2"/>
    <property type="match status" value="1"/>
</dbReference>
<dbReference type="GO" id="GO:0003729">
    <property type="term" value="F:mRNA binding"/>
    <property type="evidence" value="ECO:0007669"/>
    <property type="project" value="UniProtKB-UniRule"/>
</dbReference>
<dbReference type="GO" id="GO:0022627">
    <property type="term" value="C:cytosolic small ribosomal subunit"/>
    <property type="evidence" value="ECO:0007669"/>
    <property type="project" value="TreeGrafter"/>
</dbReference>
<dbReference type="SUPFAM" id="SSF54814">
    <property type="entry name" value="Prokaryotic type KH domain (KH-domain type II)"/>
    <property type="match status" value="1"/>
</dbReference>
<evidence type="ECO:0000256" key="5">
    <source>
        <dbReference type="ARBA" id="ARBA00023274"/>
    </source>
</evidence>
<proteinExistence type="inferred from homology"/>
<evidence type="ECO:0000256" key="4">
    <source>
        <dbReference type="ARBA" id="ARBA00022980"/>
    </source>
</evidence>